<feature type="transmembrane region" description="Helical" evidence="6">
    <location>
        <begin position="344"/>
        <end position="361"/>
    </location>
</feature>
<feature type="transmembrane region" description="Helical" evidence="6">
    <location>
        <begin position="305"/>
        <end position="332"/>
    </location>
</feature>
<name>A0A933IF57_UNCT6</name>
<evidence type="ECO:0000256" key="6">
    <source>
        <dbReference type="SAM" id="Phobius"/>
    </source>
</evidence>
<dbReference type="Pfam" id="PF02653">
    <property type="entry name" value="BPD_transp_2"/>
    <property type="match status" value="1"/>
</dbReference>
<comment type="caution">
    <text evidence="7">The sequence shown here is derived from an EMBL/GenBank/DDBJ whole genome shotgun (WGS) entry which is preliminary data.</text>
</comment>
<keyword evidence="5 6" id="KW-0472">Membrane</keyword>
<sequence length="374" mass="40704">MIKHLKILVWPLWIGLLCWPFMGPKGAWITAVALAAATLAFTHFGKALAPKISQVNFSPGWAVLNKFPQKAWLALGLTALAIFPFALNNYYLDVMITAGIYIVLALGLNIIVGLAGLLVLGYIAFYAVGAYAYAILGTQYHLSFFLALPLASLLALLFGFVLGLPTLRLRGDYLAIVTLGFGEIIRIVLNNWDGFTGGPNGIMHIPRPSLFGLKMGTPAHLYFLVLAMIALVSFLIGRLNDSRLGRALIAMREDETAARACGVDTTRLKMLAFALSAAVAGMMGVVFAAKMNFVSPESFTFWESVMILCMVVLGGMASIPGVILGALILVVIPEWLRPVQNFRMLIFGASMVAMMIFRPQGLLPSKRKTYKEIK</sequence>
<evidence type="ECO:0000256" key="5">
    <source>
        <dbReference type="ARBA" id="ARBA00023136"/>
    </source>
</evidence>
<comment type="subcellular location">
    <subcellularLocation>
        <location evidence="1">Cell membrane</location>
        <topology evidence="1">Multi-pass membrane protein</topology>
    </subcellularLocation>
</comment>
<dbReference type="CDD" id="cd06581">
    <property type="entry name" value="TM_PBP1_LivM_like"/>
    <property type="match status" value="1"/>
</dbReference>
<dbReference type="AlphaFoldDB" id="A0A933IF57"/>
<feature type="transmembrane region" description="Helical" evidence="6">
    <location>
        <begin position="219"/>
        <end position="237"/>
    </location>
</feature>
<dbReference type="PANTHER" id="PTHR30482:SF10">
    <property type="entry name" value="HIGH-AFFINITY BRANCHED-CHAIN AMINO ACID TRANSPORT PROTEIN BRAE"/>
    <property type="match status" value="1"/>
</dbReference>
<gene>
    <name evidence="7" type="ORF">HY768_08790</name>
</gene>
<keyword evidence="2" id="KW-1003">Cell membrane</keyword>
<dbReference type="EMBL" id="JACQXR010000115">
    <property type="protein sequence ID" value="MBI4727298.1"/>
    <property type="molecule type" value="Genomic_DNA"/>
</dbReference>
<protein>
    <submittedName>
        <fullName evidence="7">Branched-chain amino acid ABC transporter permease</fullName>
    </submittedName>
</protein>
<dbReference type="PANTHER" id="PTHR30482">
    <property type="entry name" value="HIGH-AFFINITY BRANCHED-CHAIN AMINO ACID TRANSPORT SYSTEM PERMEASE"/>
    <property type="match status" value="1"/>
</dbReference>
<feature type="transmembrane region" description="Helical" evidence="6">
    <location>
        <begin position="171"/>
        <end position="189"/>
    </location>
</feature>
<accession>A0A933IF57</accession>
<feature type="transmembrane region" description="Helical" evidence="6">
    <location>
        <begin position="271"/>
        <end position="293"/>
    </location>
</feature>
<dbReference type="InterPro" id="IPR043428">
    <property type="entry name" value="LivM-like"/>
</dbReference>
<dbReference type="InterPro" id="IPR001851">
    <property type="entry name" value="ABC_transp_permease"/>
</dbReference>
<organism evidence="7 8">
    <name type="scientific">candidate division TA06 bacterium</name>
    <dbReference type="NCBI Taxonomy" id="2250710"/>
    <lineage>
        <taxon>Bacteria</taxon>
        <taxon>Bacteria division TA06</taxon>
    </lineage>
</organism>
<dbReference type="GO" id="GO:0015658">
    <property type="term" value="F:branched-chain amino acid transmembrane transporter activity"/>
    <property type="evidence" value="ECO:0007669"/>
    <property type="project" value="InterPro"/>
</dbReference>
<reference evidence="7" key="1">
    <citation type="submission" date="2020-07" db="EMBL/GenBank/DDBJ databases">
        <title>Huge and variable diversity of episymbiotic CPR bacteria and DPANN archaea in groundwater ecosystems.</title>
        <authorList>
            <person name="He C.Y."/>
            <person name="Keren R."/>
            <person name="Whittaker M."/>
            <person name="Farag I.F."/>
            <person name="Doudna J."/>
            <person name="Cate J.H.D."/>
            <person name="Banfield J.F."/>
        </authorList>
    </citation>
    <scope>NUCLEOTIDE SEQUENCE</scope>
    <source>
        <strain evidence="7">NC_groundwater_1520_Pr4_B-0.1um_53_5</strain>
    </source>
</reference>
<dbReference type="GO" id="GO:0005886">
    <property type="term" value="C:plasma membrane"/>
    <property type="evidence" value="ECO:0007669"/>
    <property type="project" value="UniProtKB-SubCell"/>
</dbReference>
<evidence type="ECO:0000313" key="8">
    <source>
        <dbReference type="Proteomes" id="UP000736328"/>
    </source>
</evidence>
<evidence type="ECO:0000256" key="1">
    <source>
        <dbReference type="ARBA" id="ARBA00004651"/>
    </source>
</evidence>
<evidence type="ECO:0000313" key="7">
    <source>
        <dbReference type="EMBL" id="MBI4727298.1"/>
    </source>
</evidence>
<keyword evidence="3 6" id="KW-0812">Transmembrane</keyword>
<evidence type="ECO:0000256" key="2">
    <source>
        <dbReference type="ARBA" id="ARBA00022475"/>
    </source>
</evidence>
<feature type="transmembrane region" description="Helical" evidence="6">
    <location>
        <begin position="142"/>
        <end position="164"/>
    </location>
</feature>
<keyword evidence="4 6" id="KW-1133">Transmembrane helix</keyword>
<evidence type="ECO:0000256" key="3">
    <source>
        <dbReference type="ARBA" id="ARBA00022692"/>
    </source>
</evidence>
<proteinExistence type="predicted"/>
<feature type="transmembrane region" description="Helical" evidence="6">
    <location>
        <begin position="7"/>
        <end position="22"/>
    </location>
</feature>
<dbReference type="Proteomes" id="UP000736328">
    <property type="component" value="Unassembled WGS sequence"/>
</dbReference>
<feature type="transmembrane region" description="Helical" evidence="6">
    <location>
        <begin position="70"/>
        <end position="88"/>
    </location>
</feature>
<evidence type="ECO:0000256" key="4">
    <source>
        <dbReference type="ARBA" id="ARBA00022989"/>
    </source>
</evidence>